<evidence type="ECO:0000313" key="2">
    <source>
        <dbReference type="Proteomes" id="UP000193518"/>
    </source>
</evidence>
<dbReference type="Proteomes" id="UP000193518">
    <property type="component" value="Unassembled WGS sequence"/>
</dbReference>
<dbReference type="InterPro" id="IPR046080">
    <property type="entry name" value="DUF6098"/>
</dbReference>
<sequence length="176" mass="19578">MRASEELRAIESPEDLLVTGAVSNREPPGAQLVTITTLAELVALTASTHGIFLRYSAGPERDAADCRSRDRESDIDMPGLTVTPLSLEPWWPRTVEEWIARRLHRCCGLVEQVPAEQGSEPDRFPWLLTGTVIGHSLDLEPLVAQFRPLARIHRSVLEEAARLFEQQFAPSTPTSE</sequence>
<proteinExistence type="predicted"/>
<reference evidence="1 2" key="1">
    <citation type="journal article" date="2016" name="Genome Biol. Evol.">
        <title>Pangenome and Phylogenomic Analysis of the Pathogenic Actinobacterium Rhodococcus equi.</title>
        <authorList>
            <person name="Anastasi E."/>
            <person name="MacArthur I."/>
            <person name="Scortti M."/>
            <person name="Alvarez S."/>
            <person name="Giguere S."/>
            <person name="Vazquez-Boland J.A."/>
        </authorList>
    </citation>
    <scope>NUCLEOTIDE SEQUENCE [LARGE SCALE GENOMIC DNA]</scope>
    <source>
        <strain evidence="1 2">PAM1271</strain>
    </source>
</reference>
<evidence type="ECO:0000313" key="1">
    <source>
        <dbReference type="EMBL" id="ORM29777.1"/>
    </source>
</evidence>
<protein>
    <submittedName>
        <fullName evidence="1">Uncharacterized protein</fullName>
    </submittedName>
</protein>
<dbReference type="EMBL" id="LWIC01000002">
    <property type="protein sequence ID" value="ORM29777.1"/>
    <property type="molecule type" value="Genomic_DNA"/>
</dbReference>
<gene>
    <name evidence="1" type="ORF">A5N68_07865</name>
</gene>
<comment type="caution">
    <text evidence="1">The sequence shown here is derived from an EMBL/GenBank/DDBJ whole genome shotgun (WGS) entry which is preliminary data.</text>
</comment>
<organism evidence="1 2">
    <name type="scientific">Rhodococcus hoagii</name>
    <name type="common">Corynebacterium equii</name>
    <dbReference type="NCBI Taxonomy" id="43767"/>
    <lineage>
        <taxon>Bacteria</taxon>
        <taxon>Bacillati</taxon>
        <taxon>Actinomycetota</taxon>
        <taxon>Actinomycetes</taxon>
        <taxon>Mycobacteriales</taxon>
        <taxon>Nocardiaceae</taxon>
        <taxon>Prescottella</taxon>
    </lineage>
</organism>
<accession>A0AAE5ITV6</accession>
<name>A0AAE5ITV6_RHOHA</name>
<dbReference type="Pfam" id="PF19593">
    <property type="entry name" value="DUF6098"/>
    <property type="match status" value="1"/>
</dbReference>
<dbReference type="AlphaFoldDB" id="A0AAE5ITV6"/>